<evidence type="ECO:0000313" key="1">
    <source>
        <dbReference type="EMBL" id="VFU07430.1"/>
    </source>
</evidence>
<organism evidence="1 2">
    <name type="scientific">Methylocella tundrae</name>
    <dbReference type="NCBI Taxonomy" id="227605"/>
    <lineage>
        <taxon>Bacteria</taxon>
        <taxon>Pseudomonadati</taxon>
        <taxon>Pseudomonadota</taxon>
        <taxon>Alphaproteobacteria</taxon>
        <taxon>Hyphomicrobiales</taxon>
        <taxon>Beijerinckiaceae</taxon>
        <taxon>Methylocella</taxon>
    </lineage>
</organism>
<protein>
    <submittedName>
        <fullName evidence="1">Uncharacterized protein</fullName>
    </submittedName>
</protein>
<dbReference type="KEGG" id="mtun:MTUNDRAET4_0537"/>
<accession>A0A4U8YWT2</accession>
<name>A0A4U8YWT2_METTU</name>
<proteinExistence type="predicted"/>
<dbReference type="RefSeq" id="WP_134486564.1">
    <property type="nucleotide sequence ID" value="NZ_CP139089.1"/>
</dbReference>
<sequence length="69" mass="7643">MTDEEHAQELDEKNRVIAHLTKTLSHTRDCLEIARKALESIAGEEGEGEASIEGHITCRKIAAESLSRI</sequence>
<dbReference type="Proteomes" id="UP000294360">
    <property type="component" value="Chromosome"/>
</dbReference>
<dbReference type="AlphaFoldDB" id="A0A4U8YWT2"/>
<evidence type="ECO:0000313" key="2">
    <source>
        <dbReference type="Proteomes" id="UP000294360"/>
    </source>
</evidence>
<gene>
    <name evidence="1" type="ORF">MTUNDRAET4_0537</name>
</gene>
<reference evidence="1 2" key="1">
    <citation type="submission" date="2019-03" db="EMBL/GenBank/DDBJ databases">
        <authorList>
            <person name="Kox A.R. M."/>
        </authorList>
    </citation>
    <scope>NUCLEOTIDE SEQUENCE [LARGE SCALE GENOMIC DNA]</scope>
    <source>
        <strain evidence="1">MTUNDRAET4 annotated genome</strain>
    </source>
</reference>
<dbReference type="EMBL" id="LR536450">
    <property type="protein sequence ID" value="VFU07430.1"/>
    <property type="molecule type" value="Genomic_DNA"/>
</dbReference>